<sequence>MEEGFVHAEAFDPLAWLDPLGPSSVEAVGDGVNHKRRSGTDLRDAASAKRERSVGPLDEKIQRLRERVGQLERDNTFYKTLLKENDPSGSCRDLIGKMERMAYQGKKARESRLRRSFIKLWNTRELFGDVKESEMTFKAWQVARALIAFRTTQVFFWFSSSPSPLVADKIRRELDLEMSQMQFLQANRDALTDMNVKCASLCEHISNSRVHYTKARNLFATFMEKVKNVCKPSQLAKLVVWVQVDDTANKILGKLWNSTVERLGSALQIERWNEMYSAEGQLMLPPPSGANVIIEQGRYHGISVIRSLLLNPGQPDQHISQSFLDNVQLLDSNAGHHINSVSAVIGYFVNVGPCTACTEISPVHFSEDSGSVQWRLSMVNGSEVNIALDVKFLERSPQISSIRVQWFSVQTTSIPSESPLQEESYPYSQNDNKDAWRMDIPVHVGRLLDTNDRNEAMDIMKWTFSEAIVLFDDSVGGEYRGIDACLQYVYKLRRVFTKFYFQVNNPSLVGDKQVDWKFQVKATYSGGLTEESRECTFTGHGSACHLPYDQGGKVTQLTLSWDTRGLSNLFTRHPLESM</sequence>
<evidence type="ECO:0000256" key="1">
    <source>
        <dbReference type="SAM" id="MobiDB-lite"/>
    </source>
</evidence>
<feature type="compositionally biased region" description="Basic and acidic residues" evidence="1">
    <location>
        <begin position="38"/>
        <end position="54"/>
    </location>
</feature>
<proteinExistence type="predicted"/>
<organism evidence="2">
    <name type="scientific">Mucochytrium quahogii</name>
    <dbReference type="NCBI Taxonomy" id="96639"/>
    <lineage>
        <taxon>Eukaryota</taxon>
        <taxon>Sar</taxon>
        <taxon>Stramenopiles</taxon>
        <taxon>Bigyra</taxon>
        <taxon>Labyrinthulomycetes</taxon>
        <taxon>Thraustochytrida</taxon>
        <taxon>Thraustochytriidae</taxon>
        <taxon>Mucochytrium</taxon>
    </lineage>
</organism>
<accession>A0A7S2W8Z9</accession>
<reference evidence="2" key="1">
    <citation type="submission" date="2021-01" db="EMBL/GenBank/DDBJ databases">
        <authorList>
            <person name="Corre E."/>
            <person name="Pelletier E."/>
            <person name="Niang G."/>
            <person name="Scheremetjew M."/>
            <person name="Finn R."/>
            <person name="Kale V."/>
            <person name="Holt S."/>
            <person name="Cochrane G."/>
            <person name="Meng A."/>
            <person name="Brown T."/>
            <person name="Cohen L."/>
        </authorList>
    </citation>
    <scope>NUCLEOTIDE SEQUENCE</scope>
    <source>
        <strain evidence="2">NY070348D</strain>
    </source>
</reference>
<feature type="region of interest" description="Disordered" evidence="1">
    <location>
        <begin position="27"/>
        <end position="54"/>
    </location>
</feature>
<protein>
    <submittedName>
        <fullName evidence="2">Uncharacterized protein</fullName>
    </submittedName>
</protein>
<dbReference type="AlphaFoldDB" id="A0A7S2W8Z9"/>
<evidence type="ECO:0000313" key="2">
    <source>
        <dbReference type="EMBL" id="CAD9674289.1"/>
    </source>
</evidence>
<dbReference type="EMBL" id="HBHK01007566">
    <property type="protein sequence ID" value="CAD9674289.1"/>
    <property type="molecule type" value="Transcribed_RNA"/>
</dbReference>
<name>A0A7S2W8Z9_9STRA</name>
<gene>
    <name evidence="2" type="ORF">QSP1433_LOCUS4643</name>
</gene>